<evidence type="ECO:0000313" key="3">
    <source>
        <dbReference type="Proteomes" id="UP000323164"/>
    </source>
</evidence>
<dbReference type="EMBL" id="VTRV01000047">
    <property type="protein sequence ID" value="TZF90223.1"/>
    <property type="molecule type" value="Genomic_DNA"/>
</dbReference>
<keyword evidence="3" id="KW-1185">Reference proteome</keyword>
<dbReference type="AlphaFoldDB" id="A0A5D8Z805"/>
<organism evidence="2 3">
    <name type="scientific">Cognatilysobacter lacus</name>
    <dbReference type="NCBI Taxonomy" id="1643323"/>
    <lineage>
        <taxon>Bacteria</taxon>
        <taxon>Pseudomonadati</taxon>
        <taxon>Pseudomonadota</taxon>
        <taxon>Gammaproteobacteria</taxon>
        <taxon>Lysobacterales</taxon>
        <taxon>Lysobacteraceae</taxon>
        <taxon>Cognatilysobacter</taxon>
    </lineage>
</organism>
<dbReference type="RefSeq" id="WP_149352468.1">
    <property type="nucleotide sequence ID" value="NZ_VTRV01000047.1"/>
</dbReference>
<evidence type="ECO:0000256" key="1">
    <source>
        <dbReference type="SAM" id="SignalP"/>
    </source>
</evidence>
<dbReference type="OrthoDB" id="6196416at2"/>
<feature type="chain" id="PRO_5023024716" description="DUF4440 domain-containing protein" evidence="1">
    <location>
        <begin position="19"/>
        <end position="135"/>
    </location>
</feature>
<gene>
    <name evidence="2" type="ORF">FW784_06100</name>
</gene>
<sequence length="135" mass="15119">MRLLLSLFLLLSAGVAFAGPAQRALPVSQDAWSAAIRWGDFEGAVNLLDPSLRARQAPSSLESARFRQVQISGYRDRGASVDFKTGVAARDIEIGVINRNTQAERTVRYRETWRWDAQAKTWWVTSGLPDLWAQD</sequence>
<dbReference type="Proteomes" id="UP000323164">
    <property type="component" value="Unassembled WGS sequence"/>
</dbReference>
<accession>A0A5D8Z805</accession>
<feature type="signal peptide" evidence="1">
    <location>
        <begin position="1"/>
        <end position="18"/>
    </location>
</feature>
<reference evidence="2 3" key="1">
    <citation type="submission" date="2019-08" db="EMBL/GenBank/DDBJ databases">
        <title>Draft genome sequence of Lysobacter sp. UKS-15.</title>
        <authorList>
            <person name="Im W.-T."/>
        </authorList>
    </citation>
    <scope>NUCLEOTIDE SEQUENCE [LARGE SCALE GENOMIC DNA]</scope>
    <source>
        <strain evidence="2 3">UKS-15</strain>
    </source>
</reference>
<name>A0A5D8Z805_9GAMM</name>
<keyword evidence="1" id="KW-0732">Signal</keyword>
<protein>
    <recommendedName>
        <fullName evidence="4">DUF4440 domain-containing protein</fullName>
    </recommendedName>
</protein>
<proteinExistence type="predicted"/>
<evidence type="ECO:0000313" key="2">
    <source>
        <dbReference type="EMBL" id="TZF90223.1"/>
    </source>
</evidence>
<comment type="caution">
    <text evidence="2">The sequence shown here is derived from an EMBL/GenBank/DDBJ whole genome shotgun (WGS) entry which is preliminary data.</text>
</comment>
<evidence type="ECO:0008006" key="4">
    <source>
        <dbReference type="Google" id="ProtNLM"/>
    </source>
</evidence>